<evidence type="ECO:0000256" key="1">
    <source>
        <dbReference type="SAM" id="MobiDB-lite"/>
    </source>
</evidence>
<organism evidence="2 3">
    <name type="scientific">Edaphochlamys debaryana</name>
    <dbReference type="NCBI Taxonomy" id="47281"/>
    <lineage>
        <taxon>Eukaryota</taxon>
        <taxon>Viridiplantae</taxon>
        <taxon>Chlorophyta</taxon>
        <taxon>core chlorophytes</taxon>
        <taxon>Chlorophyceae</taxon>
        <taxon>CS clade</taxon>
        <taxon>Chlamydomonadales</taxon>
        <taxon>Chlamydomonadales incertae sedis</taxon>
        <taxon>Edaphochlamys</taxon>
    </lineage>
</organism>
<proteinExistence type="predicted"/>
<accession>A0A835Y395</accession>
<dbReference type="EMBL" id="JAEHOE010000026">
    <property type="protein sequence ID" value="KAG2495195.1"/>
    <property type="molecule type" value="Genomic_DNA"/>
</dbReference>
<evidence type="ECO:0000313" key="3">
    <source>
        <dbReference type="Proteomes" id="UP000612055"/>
    </source>
</evidence>
<name>A0A835Y395_9CHLO</name>
<reference evidence="2" key="1">
    <citation type="journal article" date="2020" name="bioRxiv">
        <title>Comparative genomics of Chlamydomonas.</title>
        <authorList>
            <person name="Craig R.J."/>
            <person name="Hasan A.R."/>
            <person name="Ness R.W."/>
            <person name="Keightley P.D."/>
        </authorList>
    </citation>
    <scope>NUCLEOTIDE SEQUENCE</scope>
    <source>
        <strain evidence="2">CCAP 11/70</strain>
    </source>
</reference>
<protein>
    <submittedName>
        <fullName evidence="2">Uncharacterized protein</fullName>
    </submittedName>
</protein>
<sequence>MDGPGLLESPASPSSSRGKAKTVLNRRPSGYWKVFSTWWRSRHQQLSARPTVNEVIEWYNKNASSSWPSGQVPSLKAVLRQSKGLRPIDGLKEYFREYRKKRKQQGGQALTAGDDAAPARRARATKRRRGRCTRDDSSSEDEEAEEMLFENEASSDQDQDYRASEDEDEAEAPLPRRRRTASAEEELAAVPEAAADSGLPCPPGAQGFEPAQAFSGLDSWDTAAALPLSGFLSAPEHPCAAAAFPSSMVPGMEPSFVQLPAELMPAAPMAADSLHPSLAPGMIPVPGSASPALPEPLPSFNGIPSATILQAVPVRRAPPRLALGPAALRRLPPLSCSAASAKPCSVKSELEEQEDRCSTGGGARTASFGTARCSMFDGMPPGPYGYPPYFAHPPPPYMCYPHPHYPYGPYPGPMPYGGPHPDASDAGCACGACGVPHPTAAGPSSGSASPFYAAAWAAPHPMPGPCMCGPCCGGPYCRPPPSDACCGSRPQSPYPAYPHPADAETCSSTMSDPQQHLCSGSAGPFQQRRPPCGGPVSACAMPKTASEPHLLRQLQHQRHMQAMMRHMPHHPYMPHPYAMHHAHPEFYAAAPPPWAECGRGMVTAGSTASLASSGGAASGAEELPSLDIDRSKNWPFAHTAQASGEVPVAPSSPAVVQAVAVEIKAEAMELDCGLVFEDGRDGLDTELATAWESFISVDAGFDAPLVVC</sequence>
<feature type="compositionally biased region" description="Basic residues" evidence="1">
    <location>
        <begin position="120"/>
        <end position="131"/>
    </location>
</feature>
<feature type="region of interest" description="Disordered" evidence="1">
    <location>
        <begin position="96"/>
        <end position="186"/>
    </location>
</feature>
<dbReference type="OrthoDB" id="543991at2759"/>
<dbReference type="Proteomes" id="UP000612055">
    <property type="component" value="Unassembled WGS sequence"/>
</dbReference>
<evidence type="ECO:0000313" key="2">
    <source>
        <dbReference type="EMBL" id="KAG2495195.1"/>
    </source>
</evidence>
<gene>
    <name evidence="2" type="ORF">HYH03_006801</name>
</gene>
<feature type="compositionally biased region" description="Acidic residues" evidence="1">
    <location>
        <begin position="138"/>
        <end position="158"/>
    </location>
</feature>
<keyword evidence="3" id="KW-1185">Reference proteome</keyword>
<dbReference type="AlphaFoldDB" id="A0A835Y395"/>
<comment type="caution">
    <text evidence="2">The sequence shown here is derived from an EMBL/GenBank/DDBJ whole genome shotgun (WGS) entry which is preliminary data.</text>
</comment>
<feature type="region of interest" description="Disordered" evidence="1">
    <location>
        <begin position="1"/>
        <end position="23"/>
    </location>
</feature>